<evidence type="ECO:0008006" key="6">
    <source>
        <dbReference type="Google" id="ProtNLM"/>
    </source>
</evidence>
<dbReference type="EMBL" id="JH993042">
    <property type="protein sequence ID" value="EKX39127.1"/>
    <property type="molecule type" value="Genomic_DNA"/>
</dbReference>
<dbReference type="PaxDb" id="55529-EKX39127"/>
<dbReference type="GeneID" id="17295867"/>
<dbReference type="RefSeq" id="XP_005826107.1">
    <property type="nucleotide sequence ID" value="XM_005826050.1"/>
</dbReference>
<keyword evidence="5" id="KW-1185">Reference proteome</keyword>
<dbReference type="SMART" id="SM00567">
    <property type="entry name" value="EZ_HEAT"/>
    <property type="match status" value="4"/>
</dbReference>
<name>L1ISP2_GUITC</name>
<dbReference type="PANTHER" id="PTHR12697">
    <property type="entry name" value="PBS LYASE HEAT-LIKE PROTEIN"/>
    <property type="match status" value="1"/>
</dbReference>
<dbReference type="OrthoDB" id="120976at2759"/>
<dbReference type="Pfam" id="PF02985">
    <property type="entry name" value="HEAT"/>
    <property type="match status" value="1"/>
</dbReference>
<sequence length="373" mass="40064">MVAITSEQPEHAAHQQAISQRACPGWLQDIAALNRLNHGERAAAGDTVEHLLSQLRNNNVHIRLAAIRSLGHVARNGDFHVVRELLGQSIASSGFGVQDKASEVRALAAEAVGKIAADTGDRLVCDKMLDMIDDKDWAVRSSALKSLSKVCSRADDWVVDELLAKMMGSESWSAKALCAEGLGNLCTRGAGHVVNALIEMSRHDDWAVRKACLIALGKIAQQGDQLVLRAIVQSSQDADWRVRKAAVQALGQVAERGCRFSINEILLRLDDTAVGERHSKLDVINHDDRDVKLAAIKVLEKLAEPGDHHVLAALDSTAQRIAGDSVLLAAIVRATTVISHESLIPRLGDFSGTESSSSTDSSPECVSRGSLAE</sequence>
<evidence type="ECO:0000256" key="2">
    <source>
        <dbReference type="SAM" id="MobiDB-lite"/>
    </source>
</evidence>
<dbReference type="InterPro" id="IPR000357">
    <property type="entry name" value="HEAT"/>
</dbReference>
<evidence type="ECO:0000313" key="5">
    <source>
        <dbReference type="Proteomes" id="UP000011087"/>
    </source>
</evidence>
<reference evidence="4" key="3">
    <citation type="submission" date="2015-06" db="UniProtKB">
        <authorList>
            <consortium name="EnsemblProtists"/>
        </authorList>
    </citation>
    <scope>IDENTIFICATION</scope>
</reference>
<feature type="region of interest" description="Disordered" evidence="2">
    <location>
        <begin position="349"/>
        <end position="373"/>
    </location>
</feature>
<dbReference type="InterPro" id="IPR004155">
    <property type="entry name" value="PBS_lyase_HEAT"/>
</dbReference>
<protein>
    <recommendedName>
        <fullName evidence="6">Clathrin/coatomer adaptor adaptin-like N-terminal domain-containing protein</fullName>
    </recommendedName>
</protein>
<dbReference type="OMA" id="QCPRVRI"/>
<reference evidence="3 5" key="1">
    <citation type="journal article" date="2012" name="Nature">
        <title>Algal genomes reveal evolutionary mosaicism and the fate of nucleomorphs.</title>
        <authorList>
            <consortium name="DOE Joint Genome Institute"/>
            <person name="Curtis B.A."/>
            <person name="Tanifuji G."/>
            <person name="Burki F."/>
            <person name="Gruber A."/>
            <person name="Irimia M."/>
            <person name="Maruyama S."/>
            <person name="Arias M.C."/>
            <person name="Ball S.G."/>
            <person name="Gile G.H."/>
            <person name="Hirakawa Y."/>
            <person name="Hopkins J.F."/>
            <person name="Kuo A."/>
            <person name="Rensing S.A."/>
            <person name="Schmutz J."/>
            <person name="Symeonidi A."/>
            <person name="Elias M."/>
            <person name="Eveleigh R.J."/>
            <person name="Herman E.K."/>
            <person name="Klute M.J."/>
            <person name="Nakayama T."/>
            <person name="Obornik M."/>
            <person name="Reyes-Prieto A."/>
            <person name="Armbrust E.V."/>
            <person name="Aves S.J."/>
            <person name="Beiko R.G."/>
            <person name="Coutinho P."/>
            <person name="Dacks J.B."/>
            <person name="Durnford D.G."/>
            <person name="Fast N.M."/>
            <person name="Green B.R."/>
            <person name="Grisdale C.J."/>
            <person name="Hempel F."/>
            <person name="Henrissat B."/>
            <person name="Hoppner M.P."/>
            <person name="Ishida K."/>
            <person name="Kim E."/>
            <person name="Koreny L."/>
            <person name="Kroth P.G."/>
            <person name="Liu Y."/>
            <person name="Malik S.B."/>
            <person name="Maier U.G."/>
            <person name="McRose D."/>
            <person name="Mock T."/>
            <person name="Neilson J.A."/>
            <person name="Onodera N.T."/>
            <person name="Poole A.M."/>
            <person name="Pritham E.J."/>
            <person name="Richards T.A."/>
            <person name="Rocap G."/>
            <person name="Roy S.W."/>
            <person name="Sarai C."/>
            <person name="Schaack S."/>
            <person name="Shirato S."/>
            <person name="Slamovits C.H."/>
            <person name="Spencer D.F."/>
            <person name="Suzuki S."/>
            <person name="Worden A.Z."/>
            <person name="Zauner S."/>
            <person name="Barry K."/>
            <person name="Bell C."/>
            <person name="Bharti A.K."/>
            <person name="Crow J.A."/>
            <person name="Grimwood J."/>
            <person name="Kramer R."/>
            <person name="Lindquist E."/>
            <person name="Lucas S."/>
            <person name="Salamov A."/>
            <person name="McFadden G.I."/>
            <person name="Lane C.E."/>
            <person name="Keeling P.J."/>
            <person name="Gray M.W."/>
            <person name="Grigoriev I.V."/>
            <person name="Archibald J.M."/>
        </authorList>
    </citation>
    <scope>NUCLEOTIDE SEQUENCE</scope>
    <source>
        <strain evidence="3 5">CCMP2712</strain>
    </source>
</reference>
<proteinExistence type="predicted"/>
<dbReference type="EnsemblProtists" id="EKX39127">
    <property type="protein sequence ID" value="EKX39127"/>
    <property type="gene ID" value="GUITHDRAFT_114787"/>
</dbReference>
<dbReference type="SUPFAM" id="SSF48371">
    <property type="entry name" value="ARM repeat"/>
    <property type="match status" value="1"/>
</dbReference>
<keyword evidence="1" id="KW-0677">Repeat</keyword>
<evidence type="ECO:0000256" key="1">
    <source>
        <dbReference type="ARBA" id="ARBA00022737"/>
    </source>
</evidence>
<dbReference type="InterPro" id="IPR016024">
    <property type="entry name" value="ARM-type_fold"/>
</dbReference>
<organism evidence="3">
    <name type="scientific">Guillardia theta (strain CCMP2712)</name>
    <name type="common">Cryptophyte</name>
    <dbReference type="NCBI Taxonomy" id="905079"/>
    <lineage>
        <taxon>Eukaryota</taxon>
        <taxon>Cryptophyceae</taxon>
        <taxon>Pyrenomonadales</taxon>
        <taxon>Geminigeraceae</taxon>
        <taxon>Guillardia</taxon>
    </lineage>
</organism>
<dbReference type="Pfam" id="PF13646">
    <property type="entry name" value="HEAT_2"/>
    <property type="match status" value="1"/>
</dbReference>
<dbReference type="InterPro" id="IPR011989">
    <property type="entry name" value="ARM-like"/>
</dbReference>
<dbReference type="AlphaFoldDB" id="L1ISP2"/>
<dbReference type="HOGENOM" id="CLU_742828_0_0_1"/>
<evidence type="ECO:0000313" key="3">
    <source>
        <dbReference type="EMBL" id="EKX39127.1"/>
    </source>
</evidence>
<dbReference type="Gene3D" id="1.25.10.10">
    <property type="entry name" value="Leucine-rich Repeat Variant"/>
    <property type="match status" value="1"/>
</dbReference>
<gene>
    <name evidence="3" type="ORF">GUITHDRAFT_114787</name>
</gene>
<reference evidence="5" key="2">
    <citation type="submission" date="2012-11" db="EMBL/GenBank/DDBJ databases">
        <authorList>
            <person name="Kuo A."/>
            <person name="Curtis B.A."/>
            <person name="Tanifuji G."/>
            <person name="Burki F."/>
            <person name="Gruber A."/>
            <person name="Irimia M."/>
            <person name="Maruyama S."/>
            <person name="Arias M.C."/>
            <person name="Ball S.G."/>
            <person name="Gile G.H."/>
            <person name="Hirakawa Y."/>
            <person name="Hopkins J.F."/>
            <person name="Rensing S.A."/>
            <person name="Schmutz J."/>
            <person name="Symeonidi A."/>
            <person name="Elias M."/>
            <person name="Eveleigh R.J."/>
            <person name="Herman E.K."/>
            <person name="Klute M.J."/>
            <person name="Nakayama T."/>
            <person name="Obornik M."/>
            <person name="Reyes-Prieto A."/>
            <person name="Armbrust E.V."/>
            <person name="Aves S.J."/>
            <person name="Beiko R.G."/>
            <person name="Coutinho P."/>
            <person name="Dacks J.B."/>
            <person name="Durnford D.G."/>
            <person name="Fast N.M."/>
            <person name="Green B.R."/>
            <person name="Grisdale C."/>
            <person name="Hempe F."/>
            <person name="Henrissat B."/>
            <person name="Hoppner M.P."/>
            <person name="Ishida K.-I."/>
            <person name="Kim E."/>
            <person name="Koreny L."/>
            <person name="Kroth P.G."/>
            <person name="Liu Y."/>
            <person name="Malik S.-B."/>
            <person name="Maier U.G."/>
            <person name="McRose D."/>
            <person name="Mock T."/>
            <person name="Neilson J.A."/>
            <person name="Onodera N.T."/>
            <person name="Poole A.M."/>
            <person name="Pritham E.J."/>
            <person name="Richards T.A."/>
            <person name="Rocap G."/>
            <person name="Roy S.W."/>
            <person name="Sarai C."/>
            <person name="Schaack S."/>
            <person name="Shirato S."/>
            <person name="Slamovits C.H."/>
            <person name="Spencer D.F."/>
            <person name="Suzuki S."/>
            <person name="Worden A.Z."/>
            <person name="Zauner S."/>
            <person name="Barry K."/>
            <person name="Bell C."/>
            <person name="Bharti A.K."/>
            <person name="Crow J.A."/>
            <person name="Grimwood J."/>
            <person name="Kramer R."/>
            <person name="Lindquist E."/>
            <person name="Lucas S."/>
            <person name="Salamov A."/>
            <person name="McFadden G.I."/>
            <person name="Lane C.E."/>
            <person name="Keeling P.J."/>
            <person name="Gray M.W."/>
            <person name="Grigoriev I.V."/>
            <person name="Archibald J.M."/>
        </authorList>
    </citation>
    <scope>NUCLEOTIDE SEQUENCE</scope>
    <source>
        <strain evidence="5">CCMP2712</strain>
    </source>
</reference>
<feature type="compositionally biased region" description="Low complexity" evidence="2">
    <location>
        <begin position="349"/>
        <end position="362"/>
    </location>
</feature>
<dbReference type="Proteomes" id="UP000011087">
    <property type="component" value="Unassembled WGS sequence"/>
</dbReference>
<dbReference type="PANTHER" id="PTHR12697:SF5">
    <property type="entry name" value="DEOXYHYPUSINE HYDROXYLASE"/>
    <property type="match status" value="1"/>
</dbReference>
<dbReference type="KEGG" id="gtt:GUITHDRAFT_114787"/>
<dbReference type="GO" id="GO:0016491">
    <property type="term" value="F:oxidoreductase activity"/>
    <property type="evidence" value="ECO:0007669"/>
    <property type="project" value="TreeGrafter"/>
</dbReference>
<evidence type="ECO:0000313" key="4">
    <source>
        <dbReference type="EnsemblProtists" id="EKX39127"/>
    </source>
</evidence>
<accession>L1ISP2</accession>